<feature type="region of interest" description="Disordered" evidence="1">
    <location>
        <begin position="1"/>
        <end position="24"/>
    </location>
</feature>
<reference evidence="2 3" key="1">
    <citation type="submission" date="2018-05" db="EMBL/GenBank/DDBJ databases">
        <title>Genomic Encyclopedia of Type Strains, Phase IV (KMG-IV): sequencing the most valuable type-strain genomes for metagenomic binning, comparative biology and taxonomic classification.</title>
        <authorList>
            <person name="Goeker M."/>
        </authorList>
    </citation>
    <scope>NUCLEOTIDE SEQUENCE [LARGE SCALE GENOMIC DNA]</scope>
    <source>
        <strain evidence="2 3">DSM 19792</strain>
    </source>
</reference>
<evidence type="ECO:0000313" key="3">
    <source>
        <dbReference type="Proteomes" id="UP000247792"/>
    </source>
</evidence>
<proteinExistence type="predicted"/>
<comment type="caution">
    <text evidence="2">The sequence shown here is derived from an EMBL/GenBank/DDBJ whole genome shotgun (WGS) entry which is preliminary data.</text>
</comment>
<dbReference type="AlphaFoldDB" id="A0A318J3Q8"/>
<evidence type="ECO:0000256" key="1">
    <source>
        <dbReference type="SAM" id="MobiDB-lite"/>
    </source>
</evidence>
<gene>
    <name evidence="2" type="ORF">DFR42_104257</name>
</gene>
<accession>A0A318J3Q8</accession>
<evidence type="ECO:0000313" key="2">
    <source>
        <dbReference type="EMBL" id="PXX43256.1"/>
    </source>
</evidence>
<organism evidence="2 3">
    <name type="scientific">Undibacterium pigrum</name>
    <dbReference type="NCBI Taxonomy" id="401470"/>
    <lineage>
        <taxon>Bacteria</taxon>
        <taxon>Pseudomonadati</taxon>
        <taxon>Pseudomonadota</taxon>
        <taxon>Betaproteobacteria</taxon>
        <taxon>Burkholderiales</taxon>
        <taxon>Oxalobacteraceae</taxon>
        <taxon>Undibacterium</taxon>
    </lineage>
</organism>
<dbReference type="EMBL" id="QJKB01000004">
    <property type="protein sequence ID" value="PXX43256.1"/>
    <property type="molecule type" value="Genomic_DNA"/>
</dbReference>
<dbReference type="Proteomes" id="UP000247792">
    <property type="component" value="Unassembled WGS sequence"/>
</dbReference>
<keyword evidence="3" id="KW-1185">Reference proteome</keyword>
<sequence length="56" mass="5995">MPLKTGQDATYSSELARDGSRTSVEADTDDSAACSLALSAVFLADVDVKKEFIQRL</sequence>
<protein>
    <submittedName>
        <fullName evidence="2">Uncharacterized protein</fullName>
    </submittedName>
</protein>
<name>A0A318J3Q8_9BURK</name>